<evidence type="ECO:0000313" key="2">
    <source>
        <dbReference type="Proteomes" id="UP000184932"/>
    </source>
</evidence>
<sequence>MSIHILDADGGSTADLPISALLSRLADTLDGLAGRTAQMQDDLGALLTQAGQLTRAQLRELQGLDLIHQTLDDLRAAAHLAADAAGRNDHIDIAVLADLLRLESCRIALLQGGEAALQQEQPSGEIDFF</sequence>
<evidence type="ECO:0000313" key="1">
    <source>
        <dbReference type="EMBL" id="SIN89550.1"/>
    </source>
</evidence>
<dbReference type="RefSeq" id="WP_074255406.1">
    <property type="nucleotide sequence ID" value="NZ_FSRL01000001.1"/>
</dbReference>
<dbReference type="Proteomes" id="UP000184932">
    <property type="component" value="Unassembled WGS sequence"/>
</dbReference>
<gene>
    <name evidence="1" type="ORF">SAMN05444002_1320</name>
</gene>
<organism evidence="1 2">
    <name type="scientific">Vannielia litorea</name>
    <dbReference type="NCBI Taxonomy" id="1217970"/>
    <lineage>
        <taxon>Bacteria</taxon>
        <taxon>Pseudomonadati</taxon>
        <taxon>Pseudomonadota</taxon>
        <taxon>Alphaproteobacteria</taxon>
        <taxon>Rhodobacterales</taxon>
        <taxon>Paracoccaceae</taxon>
        <taxon>Vannielia</taxon>
    </lineage>
</organism>
<reference evidence="2" key="1">
    <citation type="submission" date="2016-11" db="EMBL/GenBank/DDBJ databases">
        <authorList>
            <person name="Varghese N."/>
            <person name="Submissions S."/>
        </authorList>
    </citation>
    <scope>NUCLEOTIDE SEQUENCE [LARGE SCALE GENOMIC DNA]</scope>
    <source>
        <strain evidence="2">DSM 29440</strain>
    </source>
</reference>
<dbReference type="AlphaFoldDB" id="A0A1N6F2N7"/>
<accession>A0A1N6F2N7</accession>
<dbReference type="EMBL" id="FSRL01000001">
    <property type="protein sequence ID" value="SIN89550.1"/>
    <property type="molecule type" value="Genomic_DNA"/>
</dbReference>
<keyword evidence="2" id="KW-1185">Reference proteome</keyword>
<dbReference type="OrthoDB" id="9852792at2"/>
<name>A0A1N6F2N7_9RHOB</name>
<protein>
    <submittedName>
        <fullName evidence="1">Uncharacterized protein</fullName>
    </submittedName>
</protein>
<dbReference type="STRING" id="1217970.SAMN05444002_1320"/>
<proteinExistence type="predicted"/>